<feature type="domain" description="Alpha/beta hydrolase fold-3" evidence="1">
    <location>
        <begin position="44"/>
        <end position="167"/>
    </location>
</feature>
<dbReference type="AlphaFoldDB" id="A0A1L7WGM0"/>
<dbReference type="EMBL" id="FJOG01000002">
    <property type="protein sequence ID" value="CZR51916.1"/>
    <property type="molecule type" value="Genomic_DNA"/>
</dbReference>
<evidence type="ECO:0000313" key="2">
    <source>
        <dbReference type="EMBL" id="CZR51916.1"/>
    </source>
</evidence>
<dbReference type="PANTHER" id="PTHR23024">
    <property type="entry name" value="ARYLACETAMIDE DEACETYLASE"/>
    <property type="match status" value="1"/>
</dbReference>
<dbReference type="SUPFAM" id="SSF53474">
    <property type="entry name" value="alpha/beta-Hydrolases"/>
    <property type="match status" value="1"/>
</dbReference>
<evidence type="ECO:0000259" key="1">
    <source>
        <dbReference type="Pfam" id="PF07859"/>
    </source>
</evidence>
<dbReference type="PANTHER" id="PTHR23024:SF24">
    <property type="entry name" value="ALPHA_BETA HYDROLASE FOLD-3 DOMAIN-CONTAINING PROTEIN"/>
    <property type="match status" value="1"/>
</dbReference>
<sequence length="311" mass="34388">MDSPKYNKFETFKVPYKVVNSHDIDAYILLPKGLAPGKHPIMANIHGGFFITGSALYPEWFPQWLLDYCHLHSAIIIAAEYRLLPESSGSDIMDDISDFWDWLRNGFQHELTKLKPGIEADLSKVAVEGASAGGCLAVLSGFHQPPGSIKAVLAAYPGLIPSEKKEKAMMGASTIPVEFLEEYLNNMKPGEIVTSADPPARMKIGLALTQQYERKAEFWGLDENLYPFKVLEKIQDAPYMLILHGEDDTAVSVNNSTRFAELAKKKLGDNKIDLIVQPGEHGFDAELAGDTPWLKEGLVKVTELWLGKAGS</sequence>
<name>A0A1L7WGM0_9HELO</name>
<accession>A0A1L7WGM0</accession>
<dbReference type="Gene3D" id="3.40.50.1820">
    <property type="entry name" value="alpha/beta hydrolase"/>
    <property type="match status" value="1"/>
</dbReference>
<dbReference type="OrthoDB" id="19653at2759"/>
<reference evidence="2 3" key="1">
    <citation type="submission" date="2016-03" db="EMBL/GenBank/DDBJ databases">
        <authorList>
            <person name="Ploux O."/>
        </authorList>
    </citation>
    <scope>NUCLEOTIDE SEQUENCE [LARGE SCALE GENOMIC DNA]</scope>
    <source>
        <strain evidence="2 3">UAMH 11012</strain>
    </source>
</reference>
<dbReference type="InterPro" id="IPR029058">
    <property type="entry name" value="AB_hydrolase_fold"/>
</dbReference>
<keyword evidence="3" id="KW-1185">Reference proteome</keyword>
<dbReference type="STRING" id="576137.A0A1L7WGM0"/>
<dbReference type="InterPro" id="IPR050466">
    <property type="entry name" value="Carboxylest/Gibb_receptor"/>
</dbReference>
<evidence type="ECO:0000313" key="3">
    <source>
        <dbReference type="Proteomes" id="UP000184330"/>
    </source>
</evidence>
<protein>
    <recommendedName>
        <fullName evidence="1">Alpha/beta hydrolase fold-3 domain-containing protein</fullName>
    </recommendedName>
</protein>
<dbReference type="Pfam" id="PF07859">
    <property type="entry name" value="Abhydrolase_3"/>
    <property type="match status" value="1"/>
</dbReference>
<proteinExistence type="predicted"/>
<dbReference type="GO" id="GO:0016787">
    <property type="term" value="F:hydrolase activity"/>
    <property type="evidence" value="ECO:0007669"/>
    <property type="project" value="InterPro"/>
</dbReference>
<dbReference type="Proteomes" id="UP000184330">
    <property type="component" value="Unassembled WGS sequence"/>
</dbReference>
<gene>
    <name evidence="2" type="ORF">PAC_01793</name>
</gene>
<organism evidence="2 3">
    <name type="scientific">Phialocephala subalpina</name>
    <dbReference type="NCBI Taxonomy" id="576137"/>
    <lineage>
        <taxon>Eukaryota</taxon>
        <taxon>Fungi</taxon>
        <taxon>Dikarya</taxon>
        <taxon>Ascomycota</taxon>
        <taxon>Pezizomycotina</taxon>
        <taxon>Leotiomycetes</taxon>
        <taxon>Helotiales</taxon>
        <taxon>Mollisiaceae</taxon>
        <taxon>Phialocephala</taxon>
        <taxon>Phialocephala fortinii species complex</taxon>
    </lineage>
</organism>
<dbReference type="InterPro" id="IPR013094">
    <property type="entry name" value="AB_hydrolase_3"/>
</dbReference>